<keyword evidence="2" id="KW-0560">Oxidoreductase</keyword>
<feature type="domain" description="FAD dependent oxidoreductase central" evidence="6">
    <location>
        <begin position="367"/>
        <end position="420"/>
    </location>
</feature>
<dbReference type="Pfam" id="PF08669">
    <property type="entry name" value="GCV_T_C"/>
    <property type="match status" value="1"/>
</dbReference>
<organism evidence="7 8">
    <name type="scientific">Allomesorhizobium camelthorni</name>
    <dbReference type="NCBI Taxonomy" id="475069"/>
    <lineage>
        <taxon>Bacteria</taxon>
        <taxon>Pseudomonadati</taxon>
        <taxon>Pseudomonadota</taxon>
        <taxon>Alphaproteobacteria</taxon>
        <taxon>Hyphomicrobiales</taxon>
        <taxon>Phyllobacteriaceae</taxon>
        <taxon>Allomesorhizobium</taxon>
    </lineage>
</organism>
<evidence type="ECO:0000313" key="7">
    <source>
        <dbReference type="EMBL" id="NGO54861.1"/>
    </source>
</evidence>
<evidence type="ECO:0000313" key="8">
    <source>
        <dbReference type="Proteomes" id="UP001642900"/>
    </source>
</evidence>
<reference evidence="7 8" key="1">
    <citation type="submission" date="2020-02" db="EMBL/GenBank/DDBJ databases">
        <title>Genome sequence of strain CCNWXJ40-4.</title>
        <authorList>
            <person name="Gao J."/>
            <person name="Sun J."/>
        </authorList>
    </citation>
    <scope>NUCLEOTIDE SEQUENCE [LARGE SCALE GENOMIC DNA]</scope>
    <source>
        <strain evidence="7 8">CCNWXJ 40-4</strain>
    </source>
</reference>
<sequence length="805" mass="88312">MDTHARVVVIGGGITGCAILYHLAKKGWKDVVLLERSELTSGSTWHAAGNLFSLTKPSNAQRLQVYTINLYPELERESGQAVGYHPTGGMHLAASNDEVTTLAIARARARRNGVEAEWITFEEARERAPVLDTKNLKAVLWEPIKGHVDPSSATNAFAAAARKLGAKIHRHTPVTATTPRADGSWDVETPSGTIHADFVVNAAGLWAREVGALAGIKLPLLPVEHHYLVTEAIPAIEAMDHELPTIGESEAGYYSRQEGKGILLGAYENTCHHWAFDGTPPDFGHELLPNDLARMDRNFEVAMDRMPCLAKAGIKRVINGPMIFSPDLGPLLGPHPELTNYFCACGVMSGLNQGAGIGKVISEWIVDGEPEMDVNFWDVARFGRWAGKRFTFERTKYYYENRQERPYPHLECAAGRPLRTFPAYAAQKAKGAVFGFNNGWEQPLWFAREGDEQRDIFGYKRQNWWKTVGEECRAVRTAAGLFEISTFAKYRVSGEGAAGWLSRVLAGRIPIEAGVIALSPMLSEKGRLIGDLTVSKLDDGSFLLLGAGTMQGQHRRWFDANAEPGASVENLSDIWTGLMLAGPNAREILAKVTHSDVSNEAFSFLLVRRMEIEGATDAIVLRVSFSGELGYEIYTPAMYQAGLYDALLRAGADLGLVPAGSRALASLRVEKAFKSWGLDLAPDYTVMETGMDRFVDWKRSGFIGEEAARKHRQQGAPERFVTLTVDAADADCSGGEPVFRDNFYVGYVTSGGYGYSVNESLALGYLRSHVTETGAGFEVEINGKRRAASVSEGPRYDPQGLRMRM</sequence>
<dbReference type="InterPro" id="IPR013977">
    <property type="entry name" value="GcvT_C"/>
</dbReference>
<accession>A0A6G4WJC2</accession>
<evidence type="ECO:0000256" key="1">
    <source>
        <dbReference type="ARBA" id="ARBA00008609"/>
    </source>
</evidence>
<protein>
    <submittedName>
        <fullName evidence="7">FAD-dependent oxidoreductase</fullName>
    </submittedName>
</protein>
<dbReference type="GO" id="GO:0016491">
    <property type="term" value="F:oxidoreductase activity"/>
    <property type="evidence" value="ECO:0007669"/>
    <property type="project" value="UniProtKB-KW"/>
</dbReference>
<comment type="similarity">
    <text evidence="1">Belongs to the GcvT family.</text>
</comment>
<feature type="domain" description="Aminomethyltransferase C-terminal" evidence="5">
    <location>
        <begin position="719"/>
        <end position="797"/>
    </location>
</feature>
<evidence type="ECO:0000259" key="5">
    <source>
        <dbReference type="Pfam" id="PF08669"/>
    </source>
</evidence>
<dbReference type="InterPro" id="IPR032503">
    <property type="entry name" value="FAO_M"/>
</dbReference>
<evidence type="ECO:0000259" key="6">
    <source>
        <dbReference type="Pfam" id="PF16350"/>
    </source>
</evidence>
<dbReference type="InterPro" id="IPR036188">
    <property type="entry name" value="FAD/NAD-bd_sf"/>
</dbReference>
<dbReference type="PROSITE" id="PS51257">
    <property type="entry name" value="PROKAR_LIPOPROTEIN"/>
    <property type="match status" value="1"/>
</dbReference>
<comment type="caution">
    <text evidence="7">The sequence shown here is derived from an EMBL/GenBank/DDBJ whole genome shotgun (WGS) entry which is preliminary data.</text>
</comment>
<dbReference type="AlphaFoldDB" id="A0A6G4WJC2"/>
<dbReference type="Gene3D" id="3.50.50.60">
    <property type="entry name" value="FAD/NAD(P)-binding domain"/>
    <property type="match status" value="1"/>
</dbReference>
<dbReference type="InterPro" id="IPR027266">
    <property type="entry name" value="TrmE/GcvT-like"/>
</dbReference>
<dbReference type="Gene3D" id="3.30.70.1400">
    <property type="entry name" value="Aminomethyltransferase beta-barrel domains"/>
    <property type="match status" value="1"/>
</dbReference>
<gene>
    <name evidence="7" type="ORF">G6N73_27760</name>
</gene>
<dbReference type="InterPro" id="IPR006222">
    <property type="entry name" value="GCVT_N"/>
</dbReference>
<dbReference type="InterPro" id="IPR028896">
    <property type="entry name" value="GcvT/YgfZ/DmdA"/>
</dbReference>
<evidence type="ECO:0000259" key="3">
    <source>
        <dbReference type="Pfam" id="PF01266"/>
    </source>
</evidence>
<dbReference type="Pfam" id="PF01266">
    <property type="entry name" value="DAO"/>
    <property type="match status" value="1"/>
</dbReference>
<dbReference type="Pfam" id="PF01571">
    <property type="entry name" value="GCV_T"/>
    <property type="match status" value="1"/>
</dbReference>
<proteinExistence type="inferred from homology"/>
<name>A0A6G4WJC2_9HYPH</name>
<dbReference type="SUPFAM" id="SSF54373">
    <property type="entry name" value="FAD-linked reductases, C-terminal domain"/>
    <property type="match status" value="1"/>
</dbReference>
<evidence type="ECO:0000256" key="2">
    <source>
        <dbReference type="ARBA" id="ARBA00023002"/>
    </source>
</evidence>
<dbReference type="PANTHER" id="PTHR43757">
    <property type="entry name" value="AMINOMETHYLTRANSFERASE"/>
    <property type="match status" value="1"/>
</dbReference>
<dbReference type="InterPro" id="IPR029043">
    <property type="entry name" value="GcvT/YgfZ_C"/>
</dbReference>
<dbReference type="InterPro" id="IPR006076">
    <property type="entry name" value="FAD-dep_OxRdtase"/>
</dbReference>
<feature type="domain" description="GCVT N-terminal" evidence="4">
    <location>
        <begin position="424"/>
        <end position="698"/>
    </location>
</feature>
<dbReference type="SUPFAM" id="SSF103025">
    <property type="entry name" value="Folate-binding domain"/>
    <property type="match status" value="1"/>
</dbReference>
<dbReference type="Proteomes" id="UP001642900">
    <property type="component" value="Unassembled WGS sequence"/>
</dbReference>
<dbReference type="EMBL" id="JAAKZF010000068">
    <property type="protein sequence ID" value="NGO54861.1"/>
    <property type="molecule type" value="Genomic_DNA"/>
</dbReference>
<dbReference type="PANTHER" id="PTHR43757:SF2">
    <property type="entry name" value="AMINOMETHYLTRANSFERASE, MITOCHONDRIAL"/>
    <property type="match status" value="1"/>
</dbReference>
<feature type="domain" description="FAD dependent oxidoreductase" evidence="3">
    <location>
        <begin position="6"/>
        <end position="364"/>
    </location>
</feature>
<dbReference type="Gene3D" id="2.40.30.110">
    <property type="entry name" value="Aminomethyltransferase beta-barrel domains"/>
    <property type="match status" value="1"/>
</dbReference>
<dbReference type="SUPFAM" id="SSF101790">
    <property type="entry name" value="Aminomethyltransferase beta-barrel domain"/>
    <property type="match status" value="1"/>
</dbReference>
<dbReference type="Gene3D" id="3.30.9.10">
    <property type="entry name" value="D-Amino Acid Oxidase, subunit A, domain 2"/>
    <property type="match status" value="1"/>
</dbReference>
<dbReference type="SUPFAM" id="SSF51905">
    <property type="entry name" value="FAD/NAD(P)-binding domain"/>
    <property type="match status" value="1"/>
</dbReference>
<dbReference type="Gene3D" id="3.30.1360.120">
    <property type="entry name" value="Probable tRNA modification gtpase trme, domain 1"/>
    <property type="match status" value="1"/>
</dbReference>
<evidence type="ECO:0000259" key="4">
    <source>
        <dbReference type="Pfam" id="PF01571"/>
    </source>
</evidence>
<keyword evidence="8" id="KW-1185">Reference proteome</keyword>
<dbReference type="RefSeq" id="WP_165033193.1">
    <property type="nucleotide sequence ID" value="NZ_JAAKZF010000068.1"/>
</dbReference>
<dbReference type="Pfam" id="PF16350">
    <property type="entry name" value="FAO_M"/>
    <property type="match status" value="1"/>
</dbReference>